<evidence type="ECO:0000256" key="2">
    <source>
        <dbReference type="ARBA" id="ARBA00023136"/>
    </source>
</evidence>
<dbReference type="InterPro" id="IPR050491">
    <property type="entry name" value="AmpC-like"/>
</dbReference>
<dbReference type="PATRIC" id="fig|1423777.3.peg.663"/>
<protein>
    <recommendedName>
        <fullName evidence="3">Beta-lactamase-related domain-containing protein</fullName>
    </recommendedName>
</protein>
<feature type="domain" description="Beta-lactamase-related" evidence="3">
    <location>
        <begin position="100"/>
        <end position="377"/>
    </location>
</feature>
<comment type="caution">
    <text evidence="4">The sequence shown here is derived from an EMBL/GenBank/DDBJ whole genome shotgun (WGS) entry which is preliminary data.</text>
</comment>
<dbReference type="GO" id="GO:0016020">
    <property type="term" value="C:membrane"/>
    <property type="evidence" value="ECO:0007669"/>
    <property type="project" value="UniProtKB-SubCell"/>
</dbReference>
<dbReference type="EMBL" id="AZEH01000020">
    <property type="protein sequence ID" value="KRL05883.1"/>
    <property type="molecule type" value="Genomic_DNA"/>
</dbReference>
<dbReference type="InterPro" id="IPR001466">
    <property type="entry name" value="Beta-lactam-related"/>
</dbReference>
<evidence type="ECO:0000313" key="4">
    <source>
        <dbReference type="EMBL" id="KRL05883.1"/>
    </source>
</evidence>
<sequence length="398" mass="44859">MLKGHFRMKFFNFKNKRVLMVIFLALFLVLGIIFSICQLEGSQSSVQVHKKDETKASIGSNHIKRPQKNNAAALSVKNEPTIVKNHSLDNFFSHNGFIGSVIIVQNNQVVLERGYGYADTTQKRNNTSNSLFLIGSTEKAMIATSILQLKEKGKLNLDDPIAKYYPNFPNGQKIKLRNLLTHTSGINGRAETFSKKTPKELLQEIIANGIRSQPGQWHYLDANYIVLADLVVKLSSQSLREYLKQHIFQPSRLEHTGFADANFFKKQNSSLGYVKQHYLTDTQTEKLPEFSQLYGVGDMYMDPADMYRFDQALNSGKLISQKDLQTMFTPGSSSHYGMGFYNDPGLIVNRGFLSGFSISNGFTHDKKDFIVLFSNVKDDKISLGTLNGHILALLNSQH</sequence>
<evidence type="ECO:0000313" key="5">
    <source>
        <dbReference type="Proteomes" id="UP000051686"/>
    </source>
</evidence>
<accession>A0A0R1MMZ6</accession>
<gene>
    <name evidence="4" type="ORF">FD46_GL000643</name>
</gene>
<dbReference type="PANTHER" id="PTHR46825:SF11">
    <property type="entry name" value="PENICILLIN-BINDING PROTEIN 4"/>
    <property type="match status" value="1"/>
</dbReference>
<reference evidence="4 5" key="1">
    <citation type="journal article" date="2015" name="Genome Announc.">
        <title>Expanding the biotechnology potential of lactobacilli through comparative genomics of 213 strains and associated genera.</title>
        <authorList>
            <person name="Sun Z."/>
            <person name="Harris H.M."/>
            <person name="McCann A."/>
            <person name="Guo C."/>
            <person name="Argimon S."/>
            <person name="Zhang W."/>
            <person name="Yang X."/>
            <person name="Jeffery I.B."/>
            <person name="Cooney J.C."/>
            <person name="Kagawa T.F."/>
            <person name="Liu W."/>
            <person name="Song Y."/>
            <person name="Salvetti E."/>
            <person name="Wrobel A."/>
            <person name="Rasinkangas P."/>
            <person name="Parkhill J."/>
            <person name="Rea M.C."/>
            <person name="O'Sullivan O."/>
            <person name="Ritari J."/>
            <person name="Douillard F.P."/>
            <person name="Paul Ross R."/>
            <person name="Yang R."/>
            <person name="Briner A.E."/>
            <person name="Felis G.E."/>
            <person name="de Vos W.M."/>
            <person name="Barrangou R."/>
            <person name="Klaenhammer T.R."/>
            <person name="Caufield P.W."/>
            <person name="Cui Y."/>
            <person name="Zhang H."/>
            <person name="O'Toole P.W."/>
        </authorList>
    </citation>
    <scope>NUCLEOTIDE SEQUENCE [LARGE SCALE GENOMIC DNA]</scope>
    <source>
        <strain evidence="4 5">DSM 19972</strain>
    </source>
</reference>
<dbReference type="PANTHER" id="PTHR46825">
    <property type="entry name" value="D-ALANYL-D-ALANINE-CARBOXYPEPTIDASE/ENDOPEPTIDASE AMPH"/>
    <property type="match status" value="1"/>
</dbReference>
<dbReference type="Gene3D" id="3.40.710.10">
    <property type="entry name" value="DD-peptidase/beta-lactamase superfamily"/>
    <property type="match status" value="1"/>
</dbReference>
<organism evidence="4 5">
    <name type="scientific">Liquorilactobacillus oeni DSM 19972</name>
    <dbReference type="NCBI Taxonomy" id="1423777"/>
    <lineage>
        <taxon>Bacteria</taxon>
        <taxon>Bacillati</taxon>
        <taxon>Bacillota</taxon>
        <taxon>Bacilli</taxon>
        <taxon>Lactobacillales</taxon>
        <taxon>Lactobacillaceae</taxon>
        <taxon>Liquorilactobacillus</taxon>
    </lineage>
</organism>
<comment type="subcellular location">
    <subcellularLocation>
        <location evidence="1">Membrane</location>
    </subcellularLocation>
</comment>
<dbReference type="AlphaFoldDB" id="A0A0R1MMZ6"/>
<name>A0A0R1MMZ6_9LACO</name>
<evidence type="ECO:0000256" key="1">
    <source>
        <dbReference type="ARBA" id="ARBA00004370"/>
    </source>
</evidence>
<dbReference type="SUPFAM" id="SSF56601">
    <property type="entry name" value="beta-lactamase/transpeptidase-like"/>
    <property type="match status" value="1"/>
</dbReference>
<evidence type="ECO:0000259" key="3">
    <source>
        <dbReference type="Pfam" id="PF00144"/>
    </source>
</evidence>
<dbReference type="STRING" id="1423777.FD46_GL000643"/>
<keyword evidence="2" id="KW-0472">Membrane</keyword>
<dbReference type="InterPro" id="IPR012338">
    <property type="entry name" value="Beta-lactam/transpept-like"/>
</dbReference>
<dbReference type="Pfam" id="PF00144">
    <property type="entry name" value="Beta-lactamase"/>
    <property type="match status" value="1"/>
</dbReference>
<dbReference type="OrthoDB" id="2157616at2"/>
<proteinExistence type="predicted"/>
<dbReference type="Proteomes" id="UP000051686">
    <property type="component" value="Unassembled WGS sequence"/>
</dbReference>
<keyword evidence="5" id="KW-1185">Reference proteome</keyword>